<dbReference type="RefSeq" id="WP_187780517.1">
    <property type="nucleotide sequence ID" value="NZ_JACTUZ010000152.1"/>
</dbReference>
<feature type="transmembrane region" description="Helical" evidence="1">
    <location>
        <begin position="43"/>
        <end position="72"/>
    </location>
</feature>
<keyword evidence="1" id="KW-1133">Transmembrane helix</keyword>
<keyword evidence="1" id="KW-0812">Transmembrane</keyword>
<gene>
    <name evidence="2" type="ORF">IBL25_21325</name>
</gene>
<proteinExistence type="predicted"/>
<protein>
    <recommendedName>
        <fullName evidence="4">Transmembrane protein (PGPGW)</fullName>
    </recommendedName>
</protein>
<evidence type="ECO:0000256" key="1">
    <source>
        <dbReference type="SAM" id="Phobius"/>
    </source>
</evidence>
<evidence type="ECO:0008006" key="4">
    <source>
        <dbReference type="Google" id="ProtNLM"/>
    </source>
</evidence>
<evidence type="ECO:0000313" key="2">
    <source>
        <dbReference type="EMBL" id="MBC9179488.1"/>
    </source>
</evidence>
<reference evidence="2 3" key="1">
    <citation type="journal article" date="2009" name="Int. J. Syst. Evol. Microbiol.">
        <title>Transfer of Teichococcus ludipueritiae and Muricoccus roseus to the genus Roseomonas, as Roseomonas ludipueritiae comb. nov. and Roseomonas rosea comb. nov., respectively, and emended description of the genus Roseomonas.</title>
        <authorList>
            <person name="Sanchez-Porro C."/>
            <person name="Gallego V."/>
            <person name="Busse H.J."/>
            <person name="Kampfer P."/>
            <person name="Ventosa A."/>
        </authorList>
    </citation>
    <scope>NUCLEOTIDE SEQUENCE [LARGE SCALE GENOMIC DNA]</scope>
    <source>
        <strain evidence="2 3">DSM 14915</strain>
    </source>
</reference>
<comment type="caution">
    <text evidence="2">The sequence shown here is derived from an EMBL/GenBank/DDBJ whole genome shotgun (WGS) entry which is preliminary data.</text>
</comment>
<dbReference type="Proteomes" id="UP000603940">
    <property type="component" value="Unassembled WGS sequence"/>
</dbReference>
<name>A0ABR7RCL0_9PROT</name>
<keyword evidence="1" id="KW-0472">Membrane</keyword>
<accession>A0ABR7RCL0</accession>
<dbReference type="EMBL" id="JACTUZ010000152">
    <property type="protein sequence ID" value="MBC9179488.1"/>
    <property type="molecule type" value="Genomic_DNA"/>
</dbReference>
<sequence>MSRTRPAPDDRPLRRLLAALPAPVARSYRWLCRPAMVWLRVPLALVLMLGGCLGFLPILGFWMVPLGVLLLAEDVPPLRRPTLRLLGAVQGRWDRYRLKRRESGSRD</sequence>
<evidence type="ECO:0000313" key="3">
    <source>
        <dbReference type="Proteomes" id="UP000603940"/>
    </source>
</evidence>
<keyword evidence="3" id="KW-1185">Reference proteome</keyword>
<organism evidence="2 3">
    <name type="scientific">Pseudoroseomonas ludipueritiae</name>
    <dbReference type="NCBI Taxonomy" id="198093"/>
    <lineage>
        <taxon>Bacteria</taxon>
        <taxon>Pseudomonadati</taxon>
        <taxon>Pseudomonadota</taxon>
        <taxon>Alphaproteobacteria</taxon>
        <taxon>Acetobacterales</taxon>
        <taxon>Acetobacteraceae</taxon>
        <taxon>Pseudoroseomonas</taxon>
    </lineage>
</organism>